<evidence type="ECO:0000313" key="4">
    <source>
        <dbReference type="Proteomes" id="UP001597216"/>
    </source>
</evidence>
<feature type="domain" description="Fe/B12 periplasmic-binding" evidence="2">
    <location>
        <begin position="30"/>
        <end position="279"/>
    </location>
</feature>
<gene>
    <name evidence="3" type="ORF">ACFQ27_13605</name>
</gene>
<dbReference type="RefSeq" id="WP_377353968.1">
    <property type="nucleotide sequence ID" value="NZ_JBHTLQ010000031.1"/>
</dbReference>
<protein>
    <submittedName>
        <fullName evidence="3">ABC transporter substrate-binding protein</fullName>
    </submittedName>
</protein>
<keyword evidence="1" id="KW-0732">Signal</keyword>
<dbReference type="Pfam" id="PF01497">
    <property type="entry name" value="Peripla_BP_2"/>
    <property type="match status" value="1"/>
</dbReference>
<feature type="signal peptide" evidence="1">
    <location>
        <begin position="1"/>
        <end position="23"/>
    </location>
</feature>
<evidence type="ECO:0000256" key="1">
    <source>
        <dbReference type="SAM" id="SignalP"/>
    </source>
</evidence>
<keyword evidence="4" id="KW-1185">Reference proteome</keyword>
<dbReference type="SUPFAM" id="SSF53807">
    <property type="entry name" value="Helical backbone' metal receptor"/>
    <property type="match status" value="1"/>
</dbReference>
<dbReference type="PANTHER" id="PTHR30535">
    <property type="entry name" value="VITAMIN B12-BINDING PROTEIN"/>
    <property type="match status" value="1"/>
</dbReference>
<comment type="caution">
    <text evidence="3">The sequence shown here is derived from an EMBL/GenBank/DDBJ whole genome shotgun (WGS) entry which is preliminary data.</text>
</comment>
<evidence type="ECO:0000313" key="3">
    <source>
        <dbReference type="EMBL" id="MFD1191619.1"/>
    </source>
</evidence>
<organism evidence="3 4">
    <name type="scientific">Phenylobacterium conjunctum</name>
    <dbReference type="NCBI Taxonomy" id="1298959"/>
    <lineage>
        <taxon>Bacteria</taxon>
        <taxon>Pseudomonadati</taxon>
        <taxon>Pseudomonadota</taxon>
        <taxon>Alphaproteobacteria</taxon>
        <taxon>Caulobacterales</taxon>
        <taxon>Caulobacteraceae</taxon>
        <taxon>Phenylobacterium</taxon>
    </lineage>
</organism>
<dbReference type="PROSITE" id="PS50983">
    <property type="entry name" value="FE_B12_PBP"/>
    <property type="match status" value="1"/>
</dbReference>
<dbReference type="PANTHER" id="PTHR30535:SF35">
    <property type="entry name" value="PERIPLASMIC BINDING PROTEIN"/>
    <property type="match status" value="1"/>
</dbReference>
<dbReference type="InterPro" id="IPR050902">
    <property type="entry name" value="ABC_Transporter_SBP"/>
</dbReference>
<name>A0ABW3T378_9CAUL</name>
<feature type="chain" id="PRO_5045182524" evidence="1">
    <location>
        <begin position="24"/>
        <end position="279"/>
    </location>
</feature>
<dbReference type="Gene3D" id="3.40.50.1980">
    <property type="entry name" value="Nitrogenase molybdenum iron protein domain"/>
    <property type="match status" value="2"/>
</dbReference>
<reference evidence="4" key="1">
    <citation type="journal article" date="2019" name="Int. J. Syst. Evol. Microbiol.">
        <title>The Global Catalogue of Microorganisms (GCM) 10K type strain sequencing project: providing services to taxonomists for standard genome sequencing and annotation.</title>
        <authorList>
            <consortium name="The Broad Institute Genomics Platform"/>
            <consortium name="The Broad Institute Genome Sequencing Center for Infectious Disease"/>
            <person name="Wu L."/>
            <person name="Ma J."/>
        </authorList>
    </citation>
    <scope>NUCLEOTIDE SEQUENCE [LARGE SCALE GENOMIC DNA]</scope>
    <source>
        <strain evidence="4">CCUG 55074</strain>
    </source>
</reference>
<dbReference type="EMBL" id="JBHTLQ010000031">
    <property type="protein sequence ID" value="MFD1191619.1"/>
    <property type="molecule type" value="Genomic_DNA"/>
</dbReference>
<dbReference type="Proteomes" id="UP001597216">
    <property type="component" value="Unassembled WGS sequence"/>
</dbReference>
<sequence length="279" mass="29191">MPITRRAAAMGGLALGLAGAAEAAVAEPRRVVSLNPCLDAVLVQVADRAQIRALSHYSHDPASSSSGALGRSIPYTFETAEEIVALQPDLVLASRFSPPATRAALARMGVRSELFSVPSSVAESLAQVMQIANAVNRPDRGRALVARIEAALAAAAPPPGTRRLSAITFQSGGFAAGPGTMMDEMMRRAGFDNAVTRYGLNRSGNVGLEQLVSDPPDVLLAGQLAPGAPTWADRVIAHPALRRARLHRAVFPQNLTFCGGPVLIDCAAMLAKARREAMA</sequence>
<accession>A0ABW3T378</accession>
<proteinExistence type="predicted"/>
<dbReference type="InterPro" id="IPR002491">
    <property type="entry name" value="ABC_transptr_periplasmic_BD"/>
</dbReference>
<evidence type="ECO:0000259" key="2">
    <source>
        <dbReference type="PROSITE" id="PS50983"/>
    </source>
</evidence>